<dbReference type="SUPFAM" id="SSF52091">
    <property type="entry name" value="SpoIIaa-like"/>
    <property type="match status" value="1"/>
</dbReference>
<dbReference type="Gene3D" id="3.30.750.24">
    <property type="entry name" value="STAS domain"/>
    <property type="match status" value="1"/>
</dbReference>
<sequence length="212" mass="22817">MSQRPGGAGDDPREIGAVVDGLRKVLADVRDGALDVRWDDALPEGHPLHGLQDDINALIAAVAMERTRSLDYVEKVEDQRATIELQRAALRELSTPVIEVWSGVLCLPVVGVMDSERGAQVMSELLATVSERSAGHVIIDVTGILAMDGEALRHLVNAASALRLLGAECVITGIKPLVADSLVEMDFDPGLLTTRRNLREALRHIIAAKRAP</sequence>
<dbReference type="Pfam" id="PF01740">
    <property type="entry name" value="STAS"/>
    <property type="match status" value="1"/>
</dbReference>
<gene>
    <name evidence="3" type="ORF">BE15_13150</name>
</gene>
<dbReference type="InterPro" id="IPR036513">
    <property type="entry name" value="STAS_dom_sf"/>
</dbReference>
<dbReference type="AlphaFoldDB" id="A0A150QV72"/>
<name>A0A150QV72_SORCE</name>
<dbReference type="RefSeq" id="WP_061606717.1">
    <property type="nucleotide sequence ID" value="NZ_JEMA01000306.1"/>
</dbReference>
<proteinExistence type="predicted"/>
<feature type="domain" description="STAS" evidence="2">
    <location>
        <begin position="94"/>
        <end position="205"/>
    </location>
</feature>
<comment type="caution">
    <text evidence="3">The sequence shown here is derived from an EMBL/GenBank/DDBJ whole genome shotgun (WGS) entry which is preliminary data.</text>
</comment>
<dbReference type="PROSITE" id="PS50801">
    <property type="entry name" value="STAS"/>
    <property type="match status" value="1"/>
</dbReference>
<organism evidence="3 4">
    <name type="scientific">Sorangium cellulosum</name>
    <name type="common">Polyangium cellulosum</name>
    <dbReference type="NCBI Taxonomy" id="56"/>
    <lineage>
        <taxon>Bacteria</taxon>
        <taxon>Pseudomonadati</taxon>
        <taxon>Myxococcota</taxon>
        <taxon>Polyangia</taxon>
        <taxon>Polyangiales</taxon>
        <taxon>Polyangiaceae</taxon>
        <taxon>Sorangium</taxon>
    </lineage>
</organism>
<reference evidence="3 4" key="1">
    <citation type="submission" date="2014-02" db="EMBL/GenBank/DDBJ databases">
        <title>The small core and large imbalanced accessory genome model reveals a collaborative survival strategy of Sorangium cellulosum strains in nature.</title>
        <authorList>
            <person name="Han K."/>
            <person name="Peng R."/>
            <person name="Blom J."/>
            <person name="Li Y.-Z."/>
        </authorList>
    </citation>
    <scope>NUCLEOTIDE SEQUENCE [LARGE SCALE GENOMIC DNA]</scope>
    <source>
        <strain evidence="3 4">So0008-312</strain>
    </source>
</reference>
<dbReference type="InterPro" id="IPR051932">
    <property type="entry name" value="Bact_StressResp_Reg"/>
</dbReference>
<evidence type="ECO:0000256" key="1">
    <source>
        <dbReference type="ARBA" id="ARBA00022553"/>
    </source>
</evidence>
<dbReference type="OrthoDB" id="5506858at2"/>
<keyword evidence="1" id="KW-0597">Phosphoprotein</keyword>
<accession>A0A150QV72</accession>
<evidence type="ECO:0000313" key="3">
    <source>
        <dbReference type="EMBL" id="KYF71905.1"/>
    </source>
</evidence>
<dbReference type="EMBL" id="JEMA01000306">
    <property type="protein sequence ID" value="KYF71905.1"/>
    <property type="molecule type" value="Genomic_DNA"/>
</dbReference>
<dbReference type="PANTHER" id="PTHR33745">
    <property type="entry name" value="RSBT ANTAGONIST PROTEIN RSBS-RELATED"/>
    <property type="match status" value="1"/>
</dbReference>
<dbReference type="Proteomes" id="UP000075260">
    <property type="component" value="Unassembled WGS sequence"/>
</dbReference>
<dbReference type="CDD" id="cd07041">
    <property type="entry name" value="STAS_RsbR_RsbS_like"/>
    <property type="match status" value="1"/>
</dbReference>
<evidence type="ECO:0000259" key="2">
    <source>
        <dbReference type="PROSITE" id="PS50801"/>
    </source>
</evidence>
<dbReference type="PANTHER" id="PTHR33745:SF3">
    <property type="entry name" value="RSBT CO-ANTAGONIST PROTEIN RSBRC"/>
    <property type="match status" value="1"/>
</dbReference>
<dbReference type="InterPro" id="IPR002645">
    <property type="entry name" value="STAS_dom"/>
</dbReference>
<protein>
    <recommendedName>
        <fullName evidence="2">STAS domain-containing protein</fullName>
    </recommendedName>
</protein>
<evidence type="ECO:0000313" key="4">
    <source>
        <dbReference type="Proteomes" id="UP000075260"/>
    </source>
</evidence>